<proteinExistence type="predicted"/>
<evidence type="ECO:0000313" key="1">
    <source>
        <dbReference type="EMBL" id="KAJ2891841.1"/>
    </source>
</evidence>
<reference evidence="1" key="1">
    <citation type="submission" date="2022-07" db="EMBL/GenBank/DDBJ databases">
        <title>Phylogenomic reconstructions and comparative analyses of Kickxellomycotina fungi.</title>
        <authorList>
            <person name="Reynolds N.K."/>
            <person name="Stajich J.E."/>
            <person name="Barry K."/>
            <person name="Grigoriev I.V."/>
            <person name="Crous P."/>
            <person name="Smith M.E."/>
        </authorList>
    </citation>
    <scope>NUCLEOTIDE SEQUENCE</scope>
    <source>
        <strain evidence="1">CBS 190363</strain>
    </source>
</reference>
<accession>A0ACC1M2B2</accession>
<dbReference type="EMBL" id="JANBVB010000882">
    <property type="protein sequence ID" value="KAJ2891841.1"/>
    <property type="molecule type" value="Genomic_DNA"/>
</dbReference>
<evidence type="ECO:0000313" key="2">
    <source>
        <dbReference type="Proteomes" id="UP001139981"/>
    </source>
</evidence>
<protein>
    <submittedName>
        <fullName evidence="1">Uncharacterized protein</fullName>
    </submittedName>
</protein>
<name>A0ACC1M2B2_9FUNG</name>
<sequence length="183" mass="21273">MGRSEERIFVVGLYIYEMENIVSAKLKLRDPIVSSTFESDEERHAFCQEHYVVDEEHSVPTFVQEFEGIEIKRGRYICYPNLYQVKMPSFTLADPTKPGSVKCIAFYIVDPSTKLMSTSLVKPQDPSWAGSNSDESKVNPCAAYKQACNMRDFYRRKFAKKSEEVGYRFEVSLEVEYPFYDEF</sequence>
<keyword evidence="2" id="KW-1185">Reference proteome</keyword>
<gene>
    <name evidence="1" type="ORF">IWW38_003454</name>
</gene>
<dbReference type="Proteomes" id="UP001139981">
    <property type="component" value="Unassembled WGS sequence"/>
</dbReference>
<comment type="caution">
    <text evidence="1">The sequence shown here is derived from an EMBL/GenBank/DDBJ whole genome shotgun (WGS) entry which is preliminary data.</text>
</comment>
<organism evidence="1 2">
    <name type="scientific">Coemansia aciculifera</name>
    <dbReference type="NCBI Taxonomy" id="417176"/>
    <lineage>
        <taxon>Eukaryota</taxon>
        <taxon>Fungi</taxon>
        <taxon>Fungi incertae sedis</taxon>
        <taxon>Zoopagomycota</taxon>
        <taxon>Kickxellomycotina</taxon>
        <taxon>Kickxellomycetes</taxon>
        <taxon>Kickxellales</taxon>
        <taxon>Kickxellaceae</taxon>
        <taxon>Coemansia</taxon>
    </lineage>
</organism>